<evidence type="ECO:0000256" key="7">
    <source>
        <dbReference type="ARBA" id="ARBA00022490"/>
    </source>
</evidence>
<sequence length="179" mass="18855">MQQPTTVAEDLRNALRTFPDFPKPGINFQDFTPVFAQPRLLRRIAESLATAFDGEFDRVLAVEARGFVLGTTVAAVADRPLALARKKGKLPGPVFSAAYDLAYGTDTLELQQDTFAPGERVLIVDDVLASGGTLAAAAGLVAKCGAQLVGFSVVMTLAGLDGAARLAPARVFSLLPDHA</sequence>
<comment type="catalytic activity">
    <reaction evidence="1 11">
        <text>AMP + diphosphate = 5-phospho-alpha-D-ribose 1-diphosphate + adenine</text>
        <dbReference type="Rhea" id="RHEA:16609"/>
        <dbReference type="ChEBI" id="CHEBI:16708"/>
        <dbReference type="ChEBI" id="CHEBI:33019"/>
        <dbReference type="ChEBI" id="CHEBI:58017"/>
        <dbReference type="ChEBI" id="CHEBI:456215"/>
        <dbReference type="EC" id="2.4.2.7"/>
    </reaction>
</comment>
<evidence type="ECO:0000256" key="11">
    <source>
        <dbReference type="HAMAP-Rule" id="MF_00004"/>
    </source>
</evidence>
<dbReference type="GO" id="GO:0003999">
    <property type="term" value="F:adenine phosphoribosyltransferase activity"/>
    <property type="evidence" value="ECO:0007669"/>
    <property type="project" value="UniProtKB-UniRule"/>
</dbReference>
<evidence type="ECO:0000256" key="1">
    <source>
        <dbReference type="ARBA" id="ARBA00000868"/>
    </source>
</evidence>
<comment type="caution">
    <text evidence="13">The sequence shown here is derived from an EMBL/GenBank/DDBJ whole genome shotgun (WGS) entry which is preliminary data.</text>
</comment>
<comment type="subunit">
    <text evidence="11">Homodimer.</text>
</comment>
<dbReference type="InterPro" id="IPR005764">
    <property type="entry name" value="Ade_phspho_trans"/>
</dbReference>
<proteinExistence type="inferred from homology"/>
<feature type="domain" description="Phosphoribosyltransferase" evidence="12">
    <location>
        <begin position="40"/>
        <end position="155"/>
    </location>
</feature>
<dbReference type="AlphaFoldDB" id="A0A401QQB2"/>
<dbReference type="HAMAP" id="MF_00004">
    <property type="entry name" value="Aden_phosphoribosyltr"/>
    <property type="match status" value="1"/>
</dbReference>
<keyword evidence="9 11" id="KW-0808">Transferase</keyword>
<dbReference type="PANTHER" id="PTHR32315:SF3">
    <property type="entry name" value="ADENINE PHOSPHORIBOSYLTRANSFERASE"/>
    <property type="match status" value="1"/>
</dbReference>
<protein>
    <recommendedName>
        <fullName evidence="6 11">Adenine phosphoribosyltransferase</fullName>
        <shortName evidence="11">APRT</shortName>
        <ecNumber evidence="6 11">2.4.2.7</ecNumber>
    </recommendedName>
</protein>
<dbReference type="EMBL" id="BHXC01000001">
    <property type="protein sequence ID" value="GCB87502.1"/>
    <property type="molecule type" value="Genomic_DNA"/>
</dbReference>
<dbReference type="GO" id="GO:0006166">
    <property type="term" value="P:purine ribonucleoside salvage"/>
    <property type="evidence" value="ECO:0007669"/>
    <property type="project" value="UniProtKB-KW"/>
</dbReference>
<reference evidence="13 14" key="1">
    <citation type="journal article" date="2019" name="Microbiol. Resour. Announc.">
        <title>Draft Genome Sequence of the Most Traditional epsilon-Poly-l-Lysine Producer, Streptomyces albulus NBRC14147.</title>
        <authorList>
            <person name="Yamanaka K."/>
            <person name="Hamano Y."/>
        </authorList>
    </citation>
    <scope>NUCLEOTIDE SEQUENCE [LARGE SCALE GENOMIC DNA]</scope>
    <source>
        <strain evidence="13 14">NBRC 14147</strain>
    </source>
</reference>
<name>A0A401QQB2_STRNR</name>
<dbReference type="PANTHER" id="PTHR32315">
    <property type="entry name" value="ADENINE PHOSPHORIBOSYLTRANSFERASE"/>
    <property type="match status" value="1"/>
</dbReference>
<dbReference type="Proteomes" id="UP000288351">
    <property type="component" value="Unassembled WGS sequence"/>
</dbReference>
<dbReference type="GO" id="GO:0006168">
    <property type="term" value="P:adenine salvage"/>
    <property type="evidence" value="ECO:0007669"/>
    <property type="project" value="InterPro"/>
</dbReference>
<dbReference type="InterPro" id="IPR000836">
    <property type="entry name" value="PRTase_dom"/>
</dbReference>
<dbReference type="Pfam" id="PF00156">
    <property type="entry name" value="Pribosyltran"/>
    <property type="match status" value="1"/>
</dbReference>
<evidence type="ECO:0000256" key="3">
    <source>
        <dbReference type="ARBA" id="ARBA00004496"/>
    </source>
</evidence>
<dbReference type="SUPFAM" id="SSF53271">
    <property type="entry name" value="PRTase-like"/>
    <property type="match status" value="1"/>
</dbReference>
<dbReference type="RefSeq" id="WP_016579197.1">
    <property type="nucleotide sequence ID" value="NZ_BHXC01000001.1"/>
</dbReference>
<keyword evidence="7 11" id="KW-0963">Cytoplasm</keyword>
<dbReference type="Gene3D" id="3.40.50.2020">
    <property type="match status" value="1"/>
</dbReference>
<dbReference type="InterPro" id="IPR050054">
    <property type="entry name" value="UPRTase/APRTase"/>
</dbReference>
<evidence type="ECO:0000259" key="12">
    <source>
        <dbReference type="Pfam" id="PF00156"/>
    </source>
</evidence>
<evidence type="ECO:0000256" key="6">
    <source>
        <dbReference type="ARBA" id="ARBA00011893"/>
    </source>
</evidence>
<evidence type="ECO:0000313" key="14">
    <source>
        <dbReference type="Proteomes" id="UP000288351"/>
    </source>
</evidence>
<comment type="subcellular location">
    <subcellularLocation>
        <location evidence="3 11">Cytoplasm</location>
    </subcellularLocation>
</comment>
<dbReference type="FunFam" id="3.40.50.2020:FF:000021">
    <property type="entry name" value="Adenine phosphoribosyltransferase"/>
    <property type="match status" value="1"/>
</dbReference>
<dbReference type="EC" id="2.4.2.7" evidence="6 11"/>
<comment type="pathway">
    <text evidence="4 11">Purine metabolism; AMP biosynthesis via salvage pathway; AMP from adenine: step 1/1.</text>
</comment>
<evidence type="ECO:0000256" key="8">
    <source>
        <dbReference type="ARBA" id="ARBA00022676"/>
    </source>
</evidence>
<evidence type="ECO:0000256" key="4">
    <source>
        <dbReference type="ARBA" id="ARBA00004659"/>
    </source>
</evidence>
<dbReference type="GO" id="GO:0044209">
    <property type="term" value="P:AMP salvage"/>
    <property type="evidence" value="ECO:0007669"/>
    <property type="project" value="UniProtKB-UniRule"/>
</dbReference>
<evidence type="ECO:0000256" key="10">
    <source>
        <dbReference type="ARBA" id="ARBA00022726"/>
    </source>
</evidence>
<gene>
    <name evidence="13" type="primary">apt_1</name>
    <name evidence="11" type="synonym">apt</name>
    <name evidence="13" type="ORF">SALB_00153</name>
</gene>
<dbReference type="UniPathway" id="UPA00588">
    <property type="reaction ID" value="UER00646"/>
</dbReference>
<dbReference type="NCBIfam" id="NF002636">
    <property type="entry name" value="PRK02304.1-5"/>
    <property type="match status" value="1"/>
</dbReference>
<evidence type="ECO:0000313" key="13">
    <source>
        <dbReference type="EMBL" id="GCB87502.1"/>
    </source>
</evidence>
<comment type="function">
    <text evidence="2 11">Catalyzes a salvage reaction resulting in the formation of AMP, that is energically less costly than de novo synthesis.</text>
</comment>
<evidence type="ECO:0000256" key="9">
    <source>
        <dbReference type="ARBA" id="ARBA00022679"/>
    </source>
</evidence>
<organism evidence="13 14">
    <name type="scientific">Streptomyces noursei</name>
    <name type="common">Streptomyces albulus</name>
    <dbReference type="NCBI Taxonomy" id="1971"/>
    <lineage>
        <taxon>Bacteria</taxon>
        <taxon>Bacillati</taxon>
        <taxon>Actinomycetota</taxon>
        <taxon>Actinomycetes</taxon>
        <taxon>Kitasatosporales</taxon>
        <taxon>Streptomycetaceae</taxon>
        <taxon>Streptomyces</taxon>
    </lineage>
</organism>
<keyword evidence="10 11" id="KW-0660">Purine salvage</keyword>
<evidence type="ECO:0000256" key="2">
    <source>
        <dbReference type="ARBA" id="ARBA00003968"/>
    </source>
</evidence>
<accession>A0A401QQB2</accession>
<dbReference type="GO" id="GO:0016208">
    <property type="term" value="F:AMP binding"/>
    <property type="evidence" value="ECO:0007669"/>
    <property type="project" value="TreeGrafter"/>
</dbReference>
<evidence type="ECO:0000256" key="5">
    <source>
        <dbReference type="ARBA" id="ARBA00008391"/>
    </source>
</evidence>
<dbReference type="CDD" id="cd06223">
    <property type="entry name" value="PRTases_typeI"/>
    <property type="match status" value="1"/>
</dbReference>
<comment type="similarity">
    <text evidence="5 11">Belongs to the purine/pyrimidine phosphoribosyltransferase family.</text>
</comment>
<dbReference type="GO" id="GO:0005737">
    <property type="term" value="C:cytoplasm"/>
    <property type="evidence" value="ECO:0007669"/>
    <property type="project" value="UniProtKB-SubCell"/>
</dbReference>
<dbReference type="InterPro" id="IPR029057">
    <property type="entry name" value="PRTase-like"/>
</dbReference>
<dbReference type="GO" id="GO:0002055">
    <property type="term" value="F:adenine binding"/>
    <property type="evidence" value="ECO:0007669"/>
    <property type="project" value="TreeGrafter"/>
</dbReference>
<keyword evidence="8 11" id="KW-0328">Glycosyltransferase</keyword>